<evidence type="ECO:0000313" key="3">
    <source>
        <dbReference type="EMBL" id="MCW1924698.1"/>
    </source>
</evidence>
<dbReference type="SUPFAM" id="SSF52266">
    <property type="entry name" value="SGNH hydrolase"/>
    <property type="match status" value="1"/>
</dbReference>
<feature type="chain" id="PRO_5046821546" evidence="2">
    <location>
        <begin position="22"/>
        <end position="445"/>
    </location>
</feature>
<dbReference type="Proteomes" id="UP001320876">
    <property type="component" value="Unassembled WGS sequence"/>
</dbReference>
<dbReference type="EMBL" id="JAPDDT010000009">
    <property type="protein sequence ID" value="MCW1924698.1"/>
    <property type="molecule type" value="Genomic_DNA"/>
</dbReference>
<dbReference type="InterPro" id="IPR036514">
    <property type="entry name" value="SGNH_hydro_sf"/>
</dbReference>
<organism evidence="3 4">
    <name type="scientific">Luteolibacter arcticus</name>
    <dbReference type="NCBI Taxonomy" id="1581411"/>
    <lineage>
        <taxon>Bacteria</taxon>
        <taxon>Pseudomonadati</taxon>
        <taxon>Verrucomicrobiota</taxon>
        <taxon>Verrucomicrobiia</taxon>
        <taxon>Verrucomicrobiales</taxon>
        <taxon>Verrucomicrobiaceae</taxon>
        <taxon>Luteolibacter</taxon>
    </lineage>
</organism>
<keyword evidence="2" id="KW-0732">Signal</keyword>
<comment type="caution">
    <text evidence="3">The sequence shown here is derived from an EMBL/GenBank/DDBJ whole genome shotgun (WGS) entry which is preliminary data.</text>
</comment>
<accession>A0ABT3GME3</accession>
<evidence type="ECO:0000313" key="4">
    <source>
        <dbReference type="Proteomes" id="UP001320876"/>
    </source>
</evidence>
<dbReference type="InterPro" id="IPR001087">
    <property type="entry name" value="GDSL"/>
</dbReference>
<protein>
    <submittedName>
        <fullName evidence="3">SGNH/GDSL hydrolase family protein</fullName>
    </submittedName>
</protein>
<proteinExistence type="predicted"/>
<dbReference type="RefSeq" id="WP_264488807.1">
    <property type="nucleotide sequence ID" value="NZ_JAPDDT010000009.1"/>
</dbReference>
<sequence length="445" mass="48249">MTRLLSIIIAALLGISGVAAAAPLRVLAIGDSMTEEYAYEFPFSAPESQPTNANTRSWPELLRIFRPTEASLGPLEATGGSYLDLRNAGHEWNFGIPGMTMIFWKNLLYNTPSDDKDEKVLKFGYGLTRDALEDEIGVAQVVVILLGANDLKKEYNDLFNNTEDPEFLTELVSTYLNHIHAWVRILRPNVPIIVCTVPDVGATPQISGTYNIPAKQASTRAKIAAFNQAVITWAAGKNPAPTIARLDRLTDRLFDEHPFQLNGTVFNITPHPENPPTSIFCRDGFHVATMAQALIANEIMVAINAKLGTNLTPFSNREILQNLLGLNPDQPYLTWVSGAGLPGSAMNADPDHDGLPNVLEFAMGTPPGSFSRPLTGSFAPGRSLSWRPDPLGLRFANLIPQESTNLTTWTPVPPARTQTAGDGTVSVTPAAGSKGFVRLQATPKP</sequence>
<feature type="compositionally biased region" description="Polar residues" evidence="1">
    <location>
        <begin position="412"/>
        <end position="427"/>
    </location>
</feature>
<dbReference type="Gene3D" id="3.40.50.1110">
    <property type="entry name" value="SGNH hydrolase"/>
    <property type="match status" value="1"/>
</dbReference>
<evidence type="ECO:0000256" key="2">
    <source>
        <dbReference type="SAM" id="SignalP"/>
    </source>
</evidence>
<name>A0ABT3GME3_9BACT</name>
<keyword evidence="3" id="KW-0378">Hydrolase</keyword>
<keyword evidence="4" id="KW-1185">Reference proteome</keyword>
<evidence type="ECO:0000256" key="1">
    <source>
        <dbReference type="SAM" id="MobiDB-lite"/>
    </source>
</evidence>
<reference evidence="3 4" key="1">
    <citation type="submission" date="2022-10" db="EMBL/GenBank/DDBJ databases">
        <title>Luteolibacter arcticus strain CCTCC AB 2014275, whole genome shotgun sequencing project.</title>
        <authorList>
            <person name="Zhao G."/>
            <person name="Shen L."/>
        </authorList>
    </citation>
    <scope>NUCLEOTIDE SEQUENCE [LARGE SCALE GENOMIC DNA]</scope>
    <source>
        <strain evidence="3 4">CCTCC AB 2014275</strain>
    </source>
</reference>
<gene>
    <name evidence="3" type="ORF">OKA05_19185</name>
</gene>
<dbReference type="GO" id="GO:0016787">
    <property type="term" value="F:hydrolase activity"/>
    <property type="evidence" value="ECO:0007669"/>
    <property type="project" value="UniProtKB-KW"/>
</dbReference>
<dbReference type="Pfam" id="PF00657">
    <property type="entry name" value="Lipase_GDSL"/>
    <property type="match status" value="1"/>
</dbReference>
<feature type="signal peptide" evidence="2">
    <location>
        <begin position="1"/>
        <end position="21"/>
    </location>
</feature>
<feature type="region of interest" description="Disordered" evidence="1">
    <location>
        <begin position="412"/>
        <end position="445"/>
    </location>
</feature>